<dbReference type="PANTHER" id="PTHR42944:SF1">
    <property type="entry name" value="ADENINE DNA GLYCOSYLASE"/>
    <property type="match status" value="1"/>
</dbReference>
<proteinExistence type="inferred from homology"/>
<dbReference type="GO" id="GO:0046872">
    <property type="term" value="F:metal ion binding"/>
    <property type="evidence" value="ECO:0007669"/>
    <property type="project" value="UniProtKB-KW"/>
</dbReference>
<evidence type="ECO:0000256" key="10">
    <source>
        <dbReference type="ARBA" id="ARBA00023295"/>
    </source>
</evidence>
<dbReference type="KEGG" id="dti:Desti_4437"/>
<dbReference type="EC" id="3.2.2.-" evidence="12"/>
<dbReference type="Proteomes" id="UP000006055">
    <property type="component" value="Chromosome"/>
</dbReference>
<evidence type="ECO:0000256" key="2">
    <source>
        <dbReference type="ARBA" id="ARBA00002933"/>
    </source>
</evidence>
<dbReference type="GO" id="GO:0035485">
    <property type="term" value="F:adenine/guanine mispair binding"/>
    <property type="evidence" value="ECO:0007669"/>
    <property type="project" value="TreeGrafter"/>
</dbReference>
<dbReference type="InterPro" id="IPR044298">
    <property type="entry name" value="MIG/MutY"/>
</dbReference>
<sequence>MPRFNTTKNNPSIPEGISRNVSYADSNHPELDSRAIHLFRENIWIHFREHGRELPWRKTDDPYRILVSEIMLQQTQVERVLGKYEHFISAFPDFASLAEAHFSRVLELWQGLGYNRRAKALQQTAWKVIEDFSGTLPACQDTLKTFPGIGAATAGAIAAFAFRKPVVFIETNIRRVFIHSFFPKCESVRDTQILPLIELTLDTCKIREWYYALMDYGVMLKQTVSNPNRRSAHYSVQSSFQGSDRQIRGNILKLLVKARQLSEQDLCSALNEPPERVKGIVDALVREGFLDRNGTHISIADIKEQ</sequence>
<evidence type="ECO:0000256" key="3">
    <source>
        <dbReference type="ARBA" id="ARBA00008343"/>
    </source>
</evidence>
<comment type="similarity">
    <text evidence="3">Belongs to the Nth/MutY family.</text>
</comment>
<dbReference type="InterPro" id="IPR023170">
    <property type="entry name" value="HhH_base_excis_C"/>
</dbReference>
<gene>
    <name evidence="12" type="ordered locus">Desti_4437</name>
</gene>
<evidence type="ECO:0000256" key="6">
    <source>
        <dbReference type="ARBA" id="ARBA00022801"/>
    </source>
</evidence>
<evidence type="ECO:0000256" key="1">
    <source>
        <dbReference type="ARBA" id="ARBA00001966"/>
    </source>
</evidence>
<evidence type="ECO:0000256" key="7">
    <source>
        <dbReference type="ARBA" id="ARBA00023004"/>
    </source>
</evidence>
<evidence type="ECO:0000256" key="8">
    <source>
        <dbReference type="ARBA" id="ARBA00023014"/>
    </source>
</evidence>
<evidence type="ECO:0000256" key="4">
    <source>
        <dbReference type="ARBA" id="ARBA00022723"/>
    </source>
</evidence>
<dbReference type="GO" id="GO:0006284">
    <property type="term" value="P:base-excision repair"/>
    <property type="evidence" value="ECO:0007669"/>
    <property type="project" value="InterPro"/>
</dbReference>
<organism evidence="12 13">
    <name type="scientific">Desulfomonile tiedjei (strain ATCC 49306 / DSM 6799 / DCB-1)</name>
    <dbReference type="NCBI Taxonomy" id="706587"/>
    <lineage>
        <taxon>Bacteria</taxon>
        <taxon>Pseudomonadati</taxon>
        <taxon>Thermodesulfobacteriota</taxon>
        <taxon>Desulfomonilia</taxon>
        <taxon>Desulfomonilales</taxon>
        <taxon>Desulfomonilaceae</taxon>
        <taxon>Desulfomonile</taxon>
    </lineage>
</organism>
<keyword evidence="10 12" id="KW-0326">Glycosidase</keyword>
<dbReference type="PATRIC" id="fig|706587.4.peg.5032"/>
<dbReference type="SUPFAM" id="SSF48150">
    <property type="entry name" value="DNA-glycosylase"/>
    <property type="match status" value="1"/>
</dbReference>
<dbReference type="SMART" id="SM00478">
    <property type="entry name" value="ENDO3c"/>
    <property type="match status" value="1"/>
</dbReference>
<protein>
    <submittedName>
        <fullName evidence="12">A/G-specific DNA glycosylase</fullName>
        <ecNumber evidence="12">3.2.2.-</ecNumber>
    </submittedName>
</protein>
<evidence type="ECO:0000256" key="9">
    <source>
        <dbReference type="ARBA" id="ARBA00023204"/>
    </source>
</evidence>
<dbReference type="STRING" id="706587.Desti_4437"/>
<dbReference type="GO" id="GO:0034039">
    <property type="term" value="F:8-oxo-7,8-dihydroguanine DNA N-glycosylase activity"/>
    <property type="evidence" value="ECO:0007669"/>
    <property type="project" value="TreeGrafter"/>
</dbReference>
<dbReference type="GO" id="GO:0006298">
    <property type="term" value="P:mismatch repair"/>
    <property type="evidence" value="ECO:0007669"/>
    <property type="project" value="TreeGrafter"/>
</dbReference>
<dbReference type="PANTHER" id="PTHR42944">
    <property type="entry name" value="ADENINE DNA GLYCOSYLASE"/>
    <property type="match status" value="1"/>
</dbReference>
<comment type="function">
    <text evidence="2">Adenine glycosylase active on G-A mispairs. MutY also corrects error-prone DNA synthesis past GO lesions which are due to the oxidatively damaged form of guanine: 7,8-dihydro-8-oxoguanine (8-oxo-dGTP).</text>
</comment>
<dbReference type="InterPro" id="IPR011257">
    <property type="entry name" value="DNA_glycosylase"/>
</dbReference>
<dbReference type="Gene3D" id="1.10.1670.10">
    <property type="entry name" value="Helix-hairpin-Helix base-excision DNA repair enzymes (C-terminal)"/>
    <property type="match status" value="1"/>
</dbReference>
<keyword evidence="8" id="KW-0411">Iron-sulfur</keyword>
<keyword evidence="13" id="KW-1185">Reference proteome</keyword>
<dbReference type="GO" id="GO:0032357">
    <property type="term" value="F:oxidized purine DNA binding"/>
    <property type="evidence" value="ECO:0007669"/>
    <property type="project" value="TreeGrafter"/>
</dbReference>
<dbReference type="GO" id="GO:0051536">
    <property type="term" value="F:iron-sulfur cluster binding"/>
    <property type="evidence" value="ECO:0007669"/>
    <property type="project" value="UniProtKB-KW"/>
</dbReference>
<evidence type="ECO:0000313" key="13">
    <source>
        <dbReference type="Proteomes" id="UP000006055"/>
    </source>
</evidence>
<dbReference type="Pfam" id="PF00730">
    <property type="entry name" value="HhH-GPD"/>
    <property type="match status" value="1"/>
</dbReference>
<reference evidence="13" key="1">
    <citation type="submission" date="2012-06" db="EMBL/GenBank/DDBJ databases">
        <title>Complete sequence of chromosome of Desulfomonile tiedjei DSM 6799.</title>
        <authorList>
            <person name="Lucas S."/>
            <person name="Copeland A."/>
            <person name="Lapidus A."/>
            <person name="Glavina del Rio T."/>
            <person name="Dalin E."/>
            <person name="Tice H."/>
            <person name="Bruce D."/>
            <person name="Goodwin L."/>
            <person name="Pitluck S."/>
            <person name="Peters L."/>
            <person name="Ovchinnikova G."/>
            <person name="Zeytun A."/>
            <person name="Lu M."/>
            <person name="Kyrpides N."/>
            <person name="Mavromatis K."/>
            <person name="Ivanova N."/>
            <person name="Brettin T."/>
            <person name="Detter J.C."/>
            <person name="Han C."/>
            <person name="Larimer F."/>
            <person name="Land M."/>
            <person name="Hauser L."/>
            <person name="Markowitz V."/>
            <person name="Cheng J.-F."/>
            <person name="Hugenholtz P."/>
            <person name="Woyke T."/>
            <person name="Wu D."/>
            <person name="Spring S."/>
            <person name="Schroeder M."/>
            <person name="Brambilla E."/>
            <person name="Klenk H.-P."/>
            <person name="Eisen J.A."/>
        </authorList>
    </citation>
    <scope>NUCLEOTIDE SEQUENCE [LARGE SCALE GENOMIC DNA]</scope>
    <source>
        <strain evidence="13">ATCC 49306 / DSM 6799 / DCB-1</strain>
    </source>
</reference>
<dbReference type="AlphaFoldDB" id="I4CBX8"/>
<dbReference type="EMBL" id="CP003360">
    <property type="protein sequence ID" value="AFM27069.1"/>
    <property type="molecule type" value="Genomic_DNA"/>
</dbReference>
<keyword evidence="6 12" id="KW-0378">Hydrolase</keyword>
<keyword evidence="7" id="KW-0408">Iron</keyword>
<feature type="domain" description="HhH-GPD" evidence="11">
    <location>
        <begin position="71"/>
        <end position="219"/>
    </location>
</feature>
<dbReference type="InterPro" id="IPR003265">
    <property type="entry name" value="HhH-GPD_domain"/>
</dbReference>
<accession>I4CBX8</accession>
<dbReference type="RefSeq" id="WP_014812184.1">
    <property type="nucleotide sequence ID" value="NC_018025.1"/>
</dbReference>
<dbReference type="Gene3D" id="1.10.340.30">
    <property type="entry name" value="Hypothetical protein, domain 2"/>
    <property type="match status" value="1"/>
</dbReference>
<dbReference type="CDD" id="cd00056">
    <property type="entry name" value="ENDO3c"/>
    <property type="match status" value="1"/>
</dbReference>
<dbReference type="eggNOG" id="COG1194">
    <property type="taxonomic scope" value="Bacteria"/>
</dbReference>
<comment type="cofactor">
    <cofactor evidence="1">
        <name>[4Fe-4S] cluster</name>
        <dbReference type="ChEBI" id="CHEBI:49883"/>
    </cofactor>
</comment>
<keyword evidence="5" id="KW-0227">DNA damage</keyword>
<keyword evidence="4" id="KW-0479">Metal-binding</keyword>
<name>I4CBX8_DESTA</name>
<evidence type="ECO:0000256" key="5">
    <source>
        <dbReference type="ARBA" id="ARBA00022763"/>
    </source>
</evidence>
<keyword evidence="9" id="KW-0234">DNA repair</keyword>
<dbReference type="GO" id="GO:0000701">
    <property type="term" value="F:purine-specific mismatch base pair DNA N-glycosylase activity"/>
    <property type="evidence" value="ECO:0007669"/>
    <property type="project" value="TreeGrafter"/>
</dbReference>
<dbReference type="HOGENOM" id="CLU_012862_2_0_7"/>
<evidence type="ECO:0000259" key="11">
    <source>
        <dbReference type="SMART" id="SM00478"/>
    </source>
</evidence>
<evidence type="ECO:0000313" key="12">
    <source>
        <dbReference type="EMBL" id="AFM27069.1"/>
    </source>
</evidence>